<name>A0AAU7C759_9BACT</name>
<protein>
    <submittedName>
        <fullName evidence="1">LPS assembly lipoprotein LptE</fullName>
    </submittedName>
</protein>
<organism evidence="1">
    <name type="scientific">Singulisphaera sp. Ch08</name>
    <dbReference type="NCBI Taxonomy" id="3120278"/>
    <lineage>
        <taxon>Bacteria</taxon>
        <taxon>Pseudomonadati</taxon>
        <taxon>Planctomycetota</taxon>
        <taxon>Planctomycetia</taxon>
        <taxon>Isosphaerales</taxon>
        <taxon>Isosphaeraceae</taxon>
        <taxon>Singulisphaera</taxon>
    </lineage>
</organism>
<dbReference type="GO" id="GO:0043165">
    <property type="term" value="P:Gram-negative-bacterium-type cell outer membrane assembly"/>
    <property type="evidence" value="ECO:0007669"/>
    <property type="project" value="InterPro"/>
</dbReference>
<evidence type="ECO:0000313" key="1">
    <source>
        <dbReference type="EMBL" id="XBH00973.1"/>
    </source>
</evidence>
<dbReference type="InterPro" id="IPR007485">
    <property type="entry name" value="LPS_assembly_LptE"/>
</dbReference>
<dbReference type="GO" id="GO:0019867">
    <property type="term" value="C:outer membrane"/>
    <property type="evidence" value="ECO:0007669"/>
    <property type="project" value="InterPro"/>
</dbReference>
<dbReference type="RefSeq" id="WP_406693655.1">
    <property type="nucleotide sequence ID" value="NZ_CP155447.1"/>
</dbReference>
<reference evidence="1" key="1">
    <citation type="submission" date="2024-05" db="EMBL/GenBank/DDBJ databases">
        <title>Planctomycetes of the genus Singulisphaera possess chitinolytic capabilities.</title>
        <authorList>
            <person name="Ivanova A."/>
        </authorList>
    </citation>
    <scope>NUCLEOTIDE SEQUENCE</scope>
    <source>
        <strain evidence="1">Ch08T</strain>
    </source>
</reference>
<dbReference type="Pfam" id="PF04390">
    <property type="entry name" value="LptE"/>
    <property type="match status" value="1"/>
</dbReference>
<sequence length="181" mass="20530">MLNPIPSPTRRDILRCLALAMTGQAGCGYSVRAPYDTNVRTICVPMFRSVSFRRDIQQQLTQLVINEIQKRTPYKVVGNREDADTILEGTVNFADKNIMVENPENLPRQLTATMQVSVNWVHNPPLDYERNREPTLVSDTVYFAPELGETTTTAFYRTCQNLATQIVDMMEEPWSAGEGKD</sequence>
<keyword evidence="1" id="KW-0449">Lipoprotein</keyword>
<proteinExistence type="predicted"/>
<accession>A0AAU7C759</accession>
<gene>
    <name evidence="1" type="primary">lptE</name>
    <name evidence="1" type="ORF">V5E97_21730</name>
</gene>
<dbReference type="EMBL" id="CP155447">
    <property type="protein sequence ID" value="XBH00973.1"/>
    <property type="molecule type" value="Genomic_DNA"/>
</dbReference>
<dbReference type="AlphaFoldDB" id="A0AAU7C759"/>